<dbReference type="InterPro" id="IPR037026">
    <property type="entry name" value="Vgr_OB-fold_dom_sf"/>
</dbReference>
<sequence length="172" mass="18200">MGLLERLVEIERKIAEQDRRSRNRRRTGTVSEVDTAKGLARVQIGKGEKPYILPWMPWKEISAGGTSSHIPPTVGQQVDVVSESGDLTDGVIDFSTHSNANPRPHDGPEAVIVHGGTRVTIGDGKVEIVGDVTIRGALTVEGARVSHNGTNIGDSHVHGGVTPGGSDTAPPH</sequence>
<dbReference type="Gene3D" id="2.40.50.230">
    <property type="entry name" value="Gp5 N-terminal domain"/>
    <property type="match status" value="1"/>
</dbReference>
<feature type="domain" description="Gp5/Type VI secretion system Vgr protein OB-fold" evidence="2">
    <location>
        <begin position="26"/>
        <end position="92"/>
    </location>
</feature>
<organism evidence="3 4">
    <name type="scientific">Kaistia nematophila</name>
    <dbReference type="NCBI Taxonomy" id="2994654"/>
    <lineage>
        <taxon>Bacteria</taxon>
        <taxon>Pseudomonadati</taxon>
        <taxon>Pseudomonadota</taxon>
        <taxon>Alphaproteobacteria</taxon>
        <taxon>Hyphomicrobiales</taxon>
        <taxon>Kaistiaceae</taxon>
        <taxon>Kaistia</taxon>
    </lineage>
</organism>
<evidence type="ECO:0000313" key="3">
    <source>
        <dbReference type="EMBL" id="MCX5571480.1"/>
    </source>
</evidence>
<dbReference type="InterPro" id="IPR006531">
    <property type="entry name" value="Gp5/Vgr_OB"/>
</dbReference>
<gene>
    <name evidence="3" type="ORF">OSH07_19935</name>
</gene>
<feature type="region of interest" description="Disordered" evidence="1">
    <location>
        <begin position="147"/>
        <end position="172"/>
    </location>
</feature>
<accession>A0A9X3EE96</accession>
<dbReference type="EMBL" id="JAPKNK010000010">
    <property type="protein sequence ID" value="MCX5571480.1"/>
    <property type="molecule type" value="Genomic_DNA"/>
</dbReference>
<keyword evidence="4" id="KW-1185">Reference proteome</keyword>
<name>A0A9X3EE96_9HYPH</name>
<dbReference type="RefSeq" id="WP_266340439.1">
    <property type="nucleotide sequence ID" value="NZ_JAPKNK010000010.1"/>
</dbReference>
<dbReference type="AlphaFoldDB" id="A0A9X3EE96"/>
<dbReference type="Proteomes" id="UP001144805">
    <property type="component" value="Unassembled WGS sequence"/>
</dbReference>
<evidence type="ECO:0000313" key="4">
    <source>
        <dbReference type="Proteomes" id="UP001144805"/>
    </source>
</evidence>
<comment type="caution">
    <text evidence="3">The sequence shown here is derived from an EMBL/GenBank/DDBJ whole genome shotgun (WGS) entry which is preliminary data.</text>
</comment>
<evidence type="ECO:0000256" key="1">
    <source>
        <dbReference type="SAM" id="MobiDB-lite"/>
    </source>
</evidence>
<evidence type="ECO:0000259" key="2">
    <source>
        <dbReference type="Pfam" id="PF04717"/>
    </source>
</evidence>
<protein>
    <submittedName>
        <fullName evidence="3">Phage baseplate assembly protein V</fullName>
    </submittedName>
</protein>
<dbReference type="Pfam" id="PF04717">
    <property type="entry name" value="Phage_base_V"/>
    <property type="match status" value="1"/>
</dbReference>
<reference evidence="3" key="1">
    <citation type="submission" date="2022-11" db="EMBL/GenBank/DDBJ databases">
        <title>Biodiversity and phylogenetic relationships of bacteria.</title>
        <authorList>
            <person name="Machado R.A.R."/>
            <person name="Bhat A."/>
            <person name="Loulou A."/>
            <person name="Kallel S."/>
        </authorList>
    </citation>
    <scope>NUCLEOTIDE SEQUENCE</scope>
    <source>
        <strain evidence="3">K-TC2</strain>
    </source>
</reference>
<proteinExistence type="predicted"/>